<dbReference type="Proteomes" id="UP001165121">
    <property type="component" value="Unassembled WGS sequence"/>
</dbReference>
<organism evidence="3 4">
    <name type="scientific">Phytophthora fragariaefolia</name>
    <dbReference type="NCBI Taxonomy" id="1490495"/>
    <lineage>
        <taxon>Eukaryota</taxon>
        <taxon>Sar</taxon>
        <taxon>Stramenopiles</taxon>
        <taxon>Oomycota</taxon>
        <taxon>Peronosporomycetes</taxon>
        <taxon>Peronosporales</taxon>
        <taxon>Peronosporaceae</taxon>
        <taxon>Phytophthora</taxon>
    </lineage>
</organism>
<reference evidence="3" key="1">
    <citation type="submission" date="2023-04" db="EMBL/GenBank/DDBJ databases">
        <title>Phytophthora fragariaefolia NBRC 109709.</title>
        <authorList>
            <person name="Ichikawa N."/>
            <person name="Sato H."/>
            <person name="Tonouchi N."/>
        </authorList>
    </citation>
    <scope>NUCLEOTIDE SEQUENCE</scope>
    <source>
        <strain evidence="3">NBRC 109709</strain>
    </source>
</reference>
<dbReference type="EMBL" id="BSXT01000440">
    <property type="protein sequence ID" value="GMF27574.1"/>
    <property type="molecule type" value="Genomic_DNA"/>
</dbReference>
<gene>
    <name evidence="3" type="ORF">Pfra01_000551100</name>
</gene>
<feature type="region of interest" description="Disordered" evidence="1">
    <location>
        <begin position="25"/>
        <end position="74"/>
    </location>
</feature>
<dbReference type="Pfam" id="PF07727">
    <property type="entry name" value="RVT_2"/>
    <property type="match status" value="1"/>
</dbReference>
<feature type="domain" description="Reverse transcriptase Ty1/copia-type" evidence="2">
    <location>
        <begin position="181"/>
        <end position="425"/>
    </location>
</feature>
<dbReference type="SUPFAM" id="SSF56672">
    <property type="entry name" value="DNA/RNA polymerases"/>
    <property type="match status" value="1"/>
</dbReference>
<evidence type="ECO:0000256" key="1">
    <source>
        <dbReference type="SAM" id="MobiDB-lite"/>
    </source>
</evidence>
<protein>
    <submittedName>
        <fullName evidence="3">Unnamed protein product</fullName>
    </submittedName>
</protein>
<accession>A0A9W6X2K6</accession>
<name>A0A9W6X2K6_9STRA</name>
<proteinExistence type="predicted"/>
<dbReference type="InterPro" id="IPR013103">
    <property type="entry name" value="RVT_2"/>
</dbReference>
<dbReference type="PANTHER" id="PTHR11439">
    <property type="entry name" value="GAG-POL-RELATED RETROTRANSPOSON"/>
    <property type="match status" value="1"/>
</dbReference>
<keyword evidence="4" id="KW-1185">Reference proteome</keyword>
<evidence type="ECO:0000259" key="2">
    <source>
        <dbReference type="Pfam" id="PF07727"/>
    </source>
</evidence>
<dbReference type="CDD" id="cd09272">
    <property type="entry name" value="RNase_HI_RT_Ty1"/>
    <property type="match status" value="1"/>
</dbReference>
<dbReference type="OrthoDB" id="164869at2759"/>
<evidence type="ECO:0000313" key="3">
    <source>
        <dbReference type="EMBL" id="GMF27574.1"/>
    </source>
</evidence>
<evidence type="ECO:0000313" key="4">
    <source>
        <dbReference type="Proteomes" id="UP001165121"/>
    </source>
</evidence>
<dbReference type="AlphaFoldDB" id="A0A9W6X2K6"/>
<dbReference type="PANTHER" id="PTHR11439:SF463">
    <property type="entry name" value="REVERSE TRANSCRIPTASE TY1_COPIA-TYPE DOMAIN-CONTAINING PROTEIN"/>
    <property type="match status" value="1"/>
</dbReference>
<sequence length="682" mass="77284">MDVQTQAIVYSRDVVFQENHFPSLENVDDTPDPLPLPAHLVGTAPSGDSPTSNIQTSQSPRVGSNSPPKVGPNVPPLITPAATPTPLNDAGELIYSFVTETLSTPPKPPAKRPRYEEAVNLTELTSEEDIQEHNERTTRTLSLLAIRYVPEPKSYEAAMKSCYAKQWRIAAESEFASLMKNETWILVPPPNGRRVLQNRWVFVVKYTGTGEIDRFKARLVIKGFLQQYGIDYNEIFSPVIRMEVLRLLLIIAALLDYEVHQMDVKTAFLNGFLSEEIYMAQPEGFAAAGQEHLVCKLLKSLYGLKQAPRIWYQTLCAFLESLGFHKLIKDSCVFMATFDDQVCYIAVYVDDLLIIAPTVSLVCRIKSALKQRFSMTDLGEVKYILGWSIERNREARTIFIHQQKYATNVLDKFKHLISYPTATPLDRNIKLIKAMEPQTQEEREAMKDIPYREVVGSLMYLMVGTRPDLACYMREVSQFLVNPGKEHWKAVVRGLKYLAGTTDQGLLLGGSTSVNARTLADTLTAYTDSDYANCPDTRRSVGGYVTMIGASPISWLSRKHHTVVLSTTEAEYIALCHCMQEVIFLKLLLKELRFATSKATVIMEDNQSCIKIASNPELHGRSKHIDIRYHFVQEKVERHEFSVVYCNTKSMVADIFTKSLDRHQFRNLRRKLGMQSFNELAK</sequence>
<feature type="compositionally biased region" description="Polar residues" evidence="1">
    <location>
        <begin position="46"/>
        <end position="67"/>
    </location>
</feature>
<comment type="caution">
    <text evidence="3">The sequence shown here is derived from an EMBL/GenBank/DDBJ whole genome shotgun (WGS) entry which is preliminary data.</text>
</comment>
<dbReference type="InterPro" id="IPR043502">
    <property type="entry name" value="DNA/RNA_pol_sf"/>
</dbReference>